<name>A0ABY7GG85_9GAMM</name>
<gene>
    <name evidence="1" type="ORF">NM686_018250</name>
</gene>
<proteinExistence type="predicted"/>
<dbReference type="RefSeq" id="WP_255189263.1">
    <property type="nucleotide sequence ID" value="NZ_CP113517.1"/>
</dbReference>
<evidence type="ECO:0000313" key="2">
    <source>
        <dbReference type="Proteomes" id="UP001162780"/>
    </source>
</evidence>
<sequence>MDFPSFVPEGARSHAIHFLGHYEPALAECEARLVEIQNRINEWSQSRLDNDTIQFQITKLRQSKAEQTKYRDDFARDIASIKRLVHDARMKEAYQILTNAFFDDEDSERQRKFDGFIYAAWSARLDFSPYREGLKQAAELRDEIAKTADKLAGLLDRIGETGVLCPGEFFYIPSLLRNTDNHEMDDHNLYMWRAMRGYVLGDLPQRETLESEQTEIDPAGKPEIVFQIVAMDEKPDIDPAEEARNTLRYAWEKSPPLSELLKTVSKVAKEFKPSESGVIGAAIDSRKQSLKAEYLRAFGNLLTEQHGFMLTTDIMKAMAIAANVVINAPDIDTTYDDVRKALAKLGGDSLEDSRAK</sequence>
<accession>A0ABY7GG85</accession>
<organism evidence="1 2">
    <name type="scientific">Methylomonas rapida</name>
    <dbReference type="NCBI Taxonomy" id="2963939"/>
    <lineage>
        <taxon>Bacteria</taxon>
        <taxon>Pseudomonadati</taxon>
        <taxon>Pseudomonadota</taxon>
        <taxon>Gammaproteobacteria</taxon>
        <taxon>Methylococcales</taxon>
        <taxon>Methylococcaceae</taxon>
        <taxon>Methylomonas</taxon>
    </lineage>
</organism>
<dbReference type="Proteomes" id="UP001162780">
    <property type="component" value="Chromosome"/>
</dbReference>
<protein>
    <submittedName>
        <fullName evidence="1">Uncharacterized protein</fullName>
    </submittedName>
</protein>
<keyword evidence="2" id="KW-1185">Reference proteome</keyword>
<reference evidence="1" key="1">
    <citation type="submission" date="2022-11" db="EMBL/GenBank/DDBJ databases">
        <title>Methylomonas rapida sp. nov., Carotenoid-Producing Obligate Methanotrophs with High Growth Characteristics and Biotechnological Potential.</title>
        <authorList>
            <person name="Tikhonova E.N."/>
            <person name="Suleimanov R.Z."/>
            <person name="Miroshnikov K."/>
            <person name="Oshkin I.Y."/>
            <person name="Belova S.E."/>
            <person name="Danilova O.V."/>
            <person name="Ashikhmin A."/>
            <person name="Konopkin A."/>
            <person name="But S.Y."/>
            <person name="Khmelenina V.N."/>
            <person name="Kuznetsov N."/>
            <person name="Pimenov N.V."/>
            <person name="Dedysh S.N."/>
        </authorList>
    </citation>
    <scope>NUCLEOTIDE SEQUENCE</scope>
    <source>
        <strain evidence="1">MP1</strain>
    </source>
</reference>
<evidence type="ECO:0000313" key="1">
    <source>
        <dbReference type="EMBL" id="WAR44285.1"/>
    </source>
</evidence>
<dbReference type="EMBL" id="CP113517">
    <property type="protein sequence ID" value="WAR44285.1"/>
    <property type="molecule type" value="Genomic_DNA"/>
</dbReference>